<gene>
    <name evidence="1" type="ORF">JP39_02755</name>
</gene>
<organism evidence="1 2">
    <name type="scientific">Companilactobacillus heilongjiangensis</name>
    <dbReference type="NCBI Taxonomy" id="1074467"/>
    <lineage>
        <taxon>Bacteria</taxon>
        <taxon>Bacillati</taxon>
        <taxon>Bacillota</taxon>
        <taxon>Bacilli</taxon>
        <taxon>Lactobacillales</taxon>
        <taxon>Lactobacillaceae</taxon>
        <taxon>Companilactobacillus</taxon>
    </lineage>
</organism>
<evidence type="ECO:0000313" key="1">
    <source>
        <dbReference type="EMBL" id="ALB28392.1"/>
    </source>
</evidence>
<evidence type="ECO:0000313" key="2">
    <source>
        <dbReference type="Proteomes" id="UP000061546"/>
    </source>
</evidence>
<dbReference type="Proteomes" id="UP000061546">
    <property type="component" value="Chromosome"/>
</dbReference>
<keyword evidence="2" id="KW-1185">Reference proteome</keyword>
<protein>
    <submittedName>
        <fullName evidence="1">Uncharacterized protein</fullName>
    </submittedName>
</protein>
<reference evidence="1 2" key="1">
    <citation type="submission" date="2015-08" db="EMBL/GenBank/DDBJ databases">
        <title>Genomic sequence of Lactobacillus heilongjiangensis DSM 28069, isolated from Chinese traditional pickle.</title>
        <authorList>
            <person name="Jiang X."/>
            <person name="Zheng B."/>
            <person name="Cheng H."/>
        </authorList>
    </citation>
    <scope>NUCLEOTIDE SEQUENCE [LARGE SCALE GENOMIC DNA]</scope>
    <source>
        <strain evidence="1 2">DSM 28069</strain>
    </source>
</reference>
<dbReference type="EMBL" id="CP012559">
    <property type="protein sequence ID" value="ALB28392.1"/>
    <property type="molecule type" value="Genomic_DNA"/>
</dbReference>
<dbReference type="KEGG" id="lhi:JP39_02755"/>
<sequence>MQSAMKVALGIYPLHHGTIFEIRGFCEVQNRGSRPWLGPVPMAELHLLSHGGGPIKKDLNS</sequence>
<name>A0A0K2LAQ8_9LACO</name>
<dbReference type="AlphaFoldDB" id="A0A0K2LAQ8"/>
<proteinExistence type="predicted"/>
<accession>A0A0K2LAQ8</accession>